<dbReference type="Proteomes" id="UP000796761">
    <property type="component" value="Unassembled WGS sequence"/>
</dbReference>
<accession>A0A8K1LUB4</accession>
<name>A0A8K1LUB4_9PASS</name>
<dbReference type="AlphaFoldDB" id="A0A8K1LUB4"/>
<proteinExistence type="predicted"/>
<evidence type="ECO:0000313" key="2">
    <source>
        <dbReference type="Proteomes" id="UP000796761"/>
    </source>
</evidence>
<comment type="caution">
    <text evidence="1">The sequence shown here is derived from an EMBL/GenBank/DDBJ whole genome shotgun (WGS) entry which is preliminary data.</text>
</comment>
<keyword evidence="2" id="KW-1185">Reference proteome</keyword>
<protein>
    <submittedName>
        <fullName evidence="1">Uncharacterized protein</fullName>
    </submittedName>
</protein>
<sequence length="331" mass="36703">MRVKSIEEKWGYRSSSTSDESCKADMHRNLGIVDKVTLSQRASFSVALNQHGLTEVNEATSIYTRLQLTQNVPEQRNCCRRRSVQDTFGDVLDVGSEVPGRAGGTGEIQPCEPGGGATGHSLLRTFHLAKTGLTHLRMPEVHNTSLQTLQWVLEDGGHEKDLSSGLGKHLSSGRFFNHGLYSIATKNNRKASSDIFHVSWRLILKGGDGGEKDFQLQGHIDNHEVQTFALQFQPLSSADATVYGVILGIRQNEAGNNYEDKPTFFLKTFNVQEDIETSEVSGGKALEESVQRIADAPFLEMFKDRLEEPLSNLVQWKVSLLMAEALELDDL</sequence>
<gene>
    <name evidence="1" type="ORF">HGM15179_000510</name>
</gene>
<reference evidence="1" key="1">
    <citation type="submission" date="2019-04" db="EMBL/GenBank/DDBJ databases">
        <title>Genome assembly of Zosterops borbonicus 15179.</title>
        <authorList>
            <person name="Leroy T."/>
            <person name="Anselmetti Y."/>
            <person name="Tilak M.-K."/>
            <person name="Nabholz B."/>
        </authorList>
    </citation>
    <scope>NUCLEOTIDE SEQUENCE</scope>
    <source>
        <strain evidence="1">HGM_15179</strain>
        <tissue evidence="1">Muscle</tissue>
    </source>
</reference>
<evidence type="ECO:0000313" key="1">
    <source>
        <dbReference type="EMBL" id="TRZ26569.1"/>
    </source>
</evidence>
<dbReference type="EMBL" id="SWJQ01000009">
    <property type="protein sequence ID" value="TRZ26569.1"/>
    <property type="molecule type" value="Genomic_DNA"/>
</dbReference>
<organism evidence="1 2">
    <name type="scientific">Zosterops borbonicus</name>
    <dbReference type="NCBI Taxonomy" id="364589"/>
    <lineage>
        <taxon>Eukaryota</taxon>
        <taxon>Metazoa</taxon>
        <taxon>Chordata</taxon>
        <taxon>Craniata</taxon>
        <taxon>Vertebrata</taxon>
        <taxon>Euteleostomi</taxon>
        <taxon>Archelosauria</taxon>
        <taxon>Archosauria</taxon>
        <taxon>Dinosauria</taxon>
        <taxon>Saurischia</taxon>
        <taxon>Theropoda</taxon>
        <taxon>Coelurosauria</taxon>
        <taxon>Aves</taxon>
        <taxon>Neognathae</taxon>
        <taxon>Neoaves</taxon>
        <taxon>Telluraves</taxon>
        <taxon>Australaves</taxon>
        <taxon>Passeriformes</taxon>
        <taxon>Sylvioidea</taxon>
        <taxon>Zosteropidae</taxon>
        <taxon>Zosterops</taxon>
    </lineage>
</organism>